<gene>
    <name evidence="1" type="ORF">LCGC14_1776590</name>
</gene>
<reference evidence="1" key="1">
    <citation type="journal article" date="2015" name="Nature">
        <title>Complex archaea that bridge the gap between prokaryotes and eukaryotes.</title>
        <authorList>
            <person name="Spang A."/>
            <person name="Saw J.H."/>
            <person name="Jorgensen S.L."/>
            <person name="Zaremba-Niedzwiedzka K."/>
            <person name="Martijn J."/>
            <person name="Lind A.E."/>
            <person name="van Eijk R."/>
            <person name="Schleper C."/>
            <person name="Guy L."/>
            <person name="Ettema T.J."/>
        </authorList>
    </citation>
    <scope>NUCLEOTIDE SEQUENCE</scope>
</reference>
<organism evidence="1">
    <name type="scientific">marine sediment metagenome</name>
    <dbReference type="NCBI Taxonomy" id="412755"/>
    <lineage>
        <taxon>unclassified sequences</taxon>
        <taxon>metagenomes</taxon>
        <taxon>ecological metagenomes</taxon>
    </lineage>
</organism>
<protein>
    <submittedName>
        <fullName evidence="1">Uncharacterized protein</fullName>
    </submittedName>
</protein>
<accession>A0A0F9JBJ6</accession>
<evidence type="ECO:0000313" key="1">
    <source>
        <dbReference type="EMBL" id="KKM03221.1"/>
    </source>
</evidence>
<proteinExistence type="predicted"/>
<name>A0A0F9JBJ6_9ZZZZ</name>
<dbReference type="AlphaFoldDB" id="A0A0F9JBJ6"/>
<dbReference type="EMBL" id="LAZR01016734">
    <property type="protein sequence ID" value="KKM03221.1"/>
    <property type="molecule type" value="Genomic_DNA"/>
</dbReference>
<sequence length="150" mass="16417">MAWVSPTSFFDPDSKWADEALIYDGDTATPGVISSAGFYVELLLPSAILCDKVRIYAAKFQAPFFYDPNIAIDVFYGVGWNNIWDGTTTKQTWVEKAIGSNETVVKARIKFNSTGTVGFLYEFEFNEVILLGIARPKVGGSLAAGKRGLA</sequence>
<comment type="caution">
    <text evidence="1">The sequence shown here is derived from an EMBL/GenBank/DDBJ whole genome shotgun (WGS) entry which is preliminary data.</text>
</comment>